<dbReference type="GO" id="GO:0000270">
    <property type="term" value="P:peptidoglycan metabolic process"/>
    <property type="evidence" value="ECO:0007669"/>
    <property type="project" value="TreeGrafter"/>
</dbReference>
<evidence type="ECO:0000256" key="3">
    <source>
        <dbReference type="SAM" id="MobiDB-lite"/>
    </source>
</evidence>
<sequence>MSTESRYGVRQVRARAVLTLATLNVFVLVAGVVALDIIESRPPATVPFPAAFTEDAPDMAAPEAAPIDPDRLADKLDDPMSGSGVDDGLSAYVADARTGATLYDRDAGEEAVPASTTKIVTAVSVLHSAGPDATMRTTVVNGHDDRIILVGAGDPTLTGSADPDAYPRLATLDDLAERTAETLRESGVDTVSLGYDDSRYVGSDTGPGWKSNYVHEGSTAPVHALMVDGGRVHPDRPYSEREDDPPRAAADAFADRLDDAGVDVSGQPEPVEADDGADTLASVESPPVSALVEKMMLESDNNLAEALAHQVAISEGEEPSFEGAAEATRGVLEELGVSGVHVEDGSGLSVNNRITARALVELLLVAADPDRPELHYTLSGLPTAHFTGTLNERYGSESDSSAGAGVVRGKTGTLSGVSTLAGTIYDANGRPAVFAFMANDPAAMGSTLDTFASAIAECGCS</sequence>
<evidence type="ECO:0000256" key="2">
    <source>
        <dbReference type="ARBA" id="ARBA00022801"/>
    </source>
</evidence>
<dbReference type="PRINTS" id="PR00922">
    <property type="entry name" value="DADACBPTASE3"/>
</dbReference>
<feature type="transmembrane region" description="Helical" evidence="4">
    <location>
        <begin position="12"/>
        <end position="35"/>
    </location>
</feature>
<dbReference type="Gene3D" id="3.40.710.10">
    <property type="entry name" value="DD-peptidase/beta-lactamase superfamily"/>
    <property type="match status" value="2"/>
</dbReference>
<keyword evidence="5" id="KW-0121">Carboxypeptidase</keyword>
<evidence type="ECO:0000313" key="5">
    <source>
        <dbReference type="EMBL" id="RNL80550.1"/>
    </source>
</evidence>
<evidence type="ECO:0000313" key="6">
    <source>
        <dbReference type="Proteomes" id="UP000269198"/>
    </source>
</evidence>
<keyword evidence="2 5" id="KW-0378">Hydrolase</keyword>
<proteinExistence type="inferred from homology"/>
<dbReference type="NCBIfam" id="TIGR00666">
    <property type="entry name" value="PBP4"/>
    <property type="match status" value="1"/>
</dbReference>
<keyword evidence="4" id="KW-0812">Transmembrane</keyword>
<keyword evidence="4" id="KW-0472">Membrane</keyword>
<organism evidence="5 6">
    <name type="scientific">Halostreptopolyspora alba</name>
    <dbReference type="NCBI Taxonomy" id="2487137"/>
    <lineage>
        <taxon>Bacteria</taxon>
        <taxon>Bacillati</taxon>
        <taxon>Actinomycetota</taxon>
        <taxon>Actinomycetes</taxon>
        <taxon>Streptosporangiales</taxon>
        <taxon>Nocardiopsidaceae</taxon>
        <taxon>Halostreptopolyspora</taxon>
    </lineage>
</organism>
<accession>A0A3N0DY56</accession>
<comment type="caution">
    <text evidence="5">The sequence shown here is derived from an EMBL/GenBank/DDBJ whole genome shotgun (WGS) entry which is preliminary data.</text>
</comment>
<dbReference type="EC" id="3.4.16.4" evidence="5"/>
<dbReference type="GO" id="GO:0006508">
    <property type="term" value="P:proteolysis"/>
    <property type="evidence" value="ECO:0007669"/>
    <property type="project" value="InterPro"/>
</dbReference>
<dbReference type="Pfam" id="PF02113">
    <property type="entry name" value="Peptidase_S13"/>
    <property type="match status" value="2"/>
</dbReference>
<reference evidence="5 6" key="1">
    <citation type="submission" date="2018-11" db="EMBL/GenBank/DDBJ databases">
        <title>The genome draft of YIM 96095.</title>
        <authorList>
            <person name="Tang S.-K."/>
            <person name="Chunyu W.-X."/>
            <person name="Feng Y.-Z."/>
        </authorList>
    </citation>
    <scope>NUCLEOTIDE SEQUENCE [LARGE SCALE GENOMIC DNA]</scope>
    <source>
        <strain evidence="5 6">YIM 96095</strain>
    </source>
</reference>
<dbReference type="OrthoDB" id="56883at2"/>
<keyword evidence="5" id="KW-0645">Protease</keyword>
<dbReference type="AlphaFoldDB" id="A0A3N0DY56"/>
<dbReference type="Proteomes" id="UP000269198">
    <property type="component" value="Unassembled WGS sequence"/>
</dbReference>
<name>A0A3N0DY56_9ACTN</name>
<protein>
    <submittedName>
        <fullName evidence="5">D-alanyl-D-alanine carboxypeptidase/D-alanyl-D-alanine-endopeptidase</fullName>
        <ecNumber evidence="5">3.4.16.4</ecNumber>
    </submittedName>
</protein>
<gene>
    <name evidence="5" type="primary">dacB</name>
    <name evidence="5" type="ORF">EFW17_22980</name>
</gene>
<keyword evidence="6" id="KW-1185">Reference proteome</keyword>
<dbReference type="PANTHER" id="PTHR30023">
    <property type="entry name" value="D-ALANYL-D-ALANINE CARBOXYPEPTIDASE"/>
    <property type="match status" value="1"/>
</dbReference>
<dbReference type="PANTHER" id="PTHR30023:SF0">
    <property type="entry name" value="PENICILLIN-SENSITIVE CARBOXYPEPTIDASE A"/>
    <property type="match status" value="1"/>
</dbReference>
<dbReference type="RefSeq" id="WP_123203530.1">
    <property type="nucleotide sequence ID" value="NZ_RJMB01000038.1"/>
</dbReference>
<evidence type="ECO:0000256" key="1">
    <source>
        <dbReference type="ARBA" id="ARBA00006096"/>
    </source>
</evidence>
<dbReference type="EMBL" id="RJMB01000038">
    <property type="protein sequence ID" value="RNL80550.1"/>
    <property type="molecule type" value="Genomic_DNA"/>
</dbReference>
<dbReference type="InterPro" id="IPR012338">
    <property type="entry name" value="Beta-lactam/transpept-like"/>
</dbReference>
<dbReference type="GO" id="GO:0009002">
    <property type="term" value="F:serine-type D-Ala-D-Ala carboxypeptidase activity"/>
    <property type="evidence" value="ECO:0007669"/>
    <property type="project" value="UniProtKB-EC"/>
</dbReference>
<evidence type="ECO:0000256" key="4">
    <source>
        <dbReference type="SAM" id="Phobius"/>
    </source>
</evidence>
<dbReference type="InterPro" id="IPR000667">
    <property type="entry name" value="Peptidase_S13"/>
</dbReference>
<dbReference type="SUPFAM" id="SSF56601">
    <property type="entry name" value="beta-lactamase/transpeptidase-like"/>
    <property type="match status" value="1"/>
</dbReference>
<keyword evidence="4" id="KW-1133">Transmembrane helix</keyword>
<comment type="similarity">
    <text evidence="1">Belongs to the peptidase S13 family.</text>
</comment>
<feature type="region of interest" description="Disordered" evidence="3">
    <location>
        <begin position="260"/>
        <end position="281"/>
    </location>
</feature>